<name>A0A7W7K891_9SPHN</name>
<keyword evidence="3" id="KW-0597">Phosphoprotein</keyword>
<gene>
    <name evidence="8" type="ORF">HNO88_001388</name>
</gene>
<keyword evidence="5 8" id="KW-0418">Kinase</keyword>
<dbReference type="SMART" id="SM00387">
    <property type="entry name" value="HATPase_c"/>
    <property type="match status" value="1"/>
</dbReference>
<evidence type="ECO:0000313" key="9">
    <source>
        <dbReference type="Proteomes" id="UP000555448"/>
    </source>
</evidence>
<keyword evidence="9" id="KW-1185">Reference proteome</keyword>
<dbReference type="EMBL" id="JACHLR010000004">
    <property type="protein sequence ID" value="MBB4858074.1"/>
    <property type="molecule type" value="Genomic_DNA"/>
</dbReference>
<dbReference type="InterPro" id="IPR029016">
    <property type="entry name" value="GAF-like_dom_sf"/>
</dbReference>
<dbReference type="CDD" id="cd00082">
    <property type="entry name" value="HisKA"/>
    <property type="match status" value="1"/>
</dbReference>
<dbReference type="PRINTS" id="PR00344">
    <property type="entry name" value="BCTRLSENSOR"/>
</dbReference>
<dbReference type="InterPro" id="IPR003018">
    <property type="entry name" value="GAF"/>
</dbReference>
<evidence type="ECO:0000256" key="4">
    <source>
        <dbReference type="ARBA" id="ARBA00022679"/>
    </source>
</evidence>
<organism evidence="8 9">
    <name type="scientific">Novosphingobium chloroacetimidivorans</name>
    <dbReference type="NCBI Taxonomy" id="1428314"/>
    <lineage>
        <taxon>Bacteria</taxon>
        <taxon>Pseudomonadati</taxon>
        <taxon>Pseudomonadota</taxon>
        <taxon>Alphaproteobacteria</taxon>
        <taxon>Sphingomonadales</taxon>
        <taxon>Sphingomonadaceae</taxon>
        <taxon>Novosphingobium</taxon>
    </lineage>
</organism>
<dbReference type="InterPro" id="IPR050736">
    <property type="entry name" value="Sensor_HK_Regulatory"/>
</dbReference>
<evidence type="ECO:0000256" key="1">
    <source>
        <dbReference type="ARBA" id="ARBA00000085"/>
    </source>
</evidence>
<dbReference type="SUPFAM" id="SSF55874">
    <property type="entry name" value="ATPase domain of HSP90 chaperone/DNA topoisomerase II/histidine kinase"/>
    <property type="match status" value="1"/>
</dbReference>
<evidence type="ECO:0000256" key="2">
    <source>
        <dbReference type="ARBA" id="ARBA00012438"/>
    </source>
</evidence>
<dbReference type="InterPro" id="IPR004358">
    <property type="entry name" value="Sig_transdc_His_kin-like_C"/>
</dbReference>
<dbReference type="Pfam" id="PF00512">
    <property type="entry name" value="HisKA"/>
    <property type="match status" value="1"/>
</dbReference>
<protein>
    <recommendedName>
        <fullName evidence="2">histidine kinase</fullName>
        <ecNumber evidence="2">2.7.13.3</ecNumber>
    </recommendedName>
</protein>
<comment type="caution">
    <text evidence="8">The sequence shown here is derived from an EMBL/GenBank/DDBJ whole genome shotgun (WGS) entry which is preliminary data.</text>
</comment>
<accession>A0A7W7K891</accession>
<dbReference type="InterPro" id="IPR005467">
    <property type="entry name" value="His_kinase_dom"/>
</dbReference>
<keyword evidence="6" id="KW-0902">Two-component regulatory system</keyword>
<dbReference type="PROSITE" id="PS50109">
    <property type="entry name" value="HIS_KIN"/>
    <property type="match status" value="1"/>
</dbReference>
<dbReference type="SMART" id="SM00065">
    <property type="entry name" value="GAF"/>
    <property type="match status" value="1"/>
</dbReference>
<evidence type="ECO:0000256" key="6">
    <source>
        <dbReference type="ARBA" id="ARBA00023012"/>
    </source>
</evidence>
<reference evidence="8 9" key="1">
    <citation type="submission" date="2020-08" db="EMBL/GenBank/DDBJ databases">
        <title>Functional genomics of gut bacteria from endangered species of beetles.</title>
        <authorList>
            <person name="Carlos-Shanley C."/>
        </authorList>
    </citation>
    <scope>NUCLEOTIDE SEQUENCE [LARGE SCALE GENOMIC DNA]</scope>
    <source>
        <strain evidence="8 9">S00245</strain>
    </source>
</reference>
<feature type="domain" description="Histidine kinase" evidence="7">
    <location>
        <begin position="163"/>
        <end position="374"/>
    </location>
</feature>
<dbReference type="EC" id="2.7.13.3" evidence="2"/>
<dbReference type="SUPFAM" id="SSF55781">
    <property type="entry name" value="GAF domain-like"/>
    <property type="match status" value="1"/>
</dbReference>
<dbReference type="RefSeq" id="WP_312857007.1">
    <property type="nucleotide sequence ID" value="NZ_JACHLR010000004.1"/>
</dbReference>
<dbReference type="PANTHER" id="PTHR43711:SF1">
    <property type="entry name" value="HISTIDINE KINASE 1"/>
    <property type="match status" value="1"/>
</dbReference>
<evidence type="ECO:0000259" key="7">
    <source>
        <dbReference type="PROSITE" id="PS50109"/>
    </source>
</evidence>
<dbReference type="Pfam" id="PF01590">
    <property type="entry name" value="GAF"/>
    <property type="match status" value="1"/>
</dbReference>
<dbReference type="Proteomes" id="UP000555448">
    <property type="component" value="Unassembled WGS sequence"/>
</dbReference>
<keyword evidence="4" id="KW-0808">Transferase</keyword>
<evidence type="ECO:0000313" key="8">
    <source>
        <dbReference type="EMBL" id="MBB4858074.1"/>
    </source>
</evidence>
<dbReference type="InterPro" id="IPR036097">
    <property type="entry name" value="HisK_dim/P_sf"/>
</dbReference>
<dbReference type="Gene3D" id="1.10.287.130">
    <property type="match status" value="1"/>
</dbReference>
<dbReference type="SUPFAM" id="SSF47384">
    <property type="entry name" value="Homodimeric domain of signal transducing histidine kinase"/>
    <property type="match status" value="1"/>
</dbReference>
<dbReference type="InterPro" id="IPR003594">
    <property type="entry name" value="HATPase_dom"/>
</dbReference>
<dbReference type="GO" id="GO:0000155">
    <property type="term" value="F:phosphorelay sensor kinase activity"/>
    <property type="evidence" value="ECO:0007669"/>
    <property type="project" value="InterPro"/>
</dbReference>
<dbReference type="InterPro" id="IPR003661">
    <property type="entry name" value="HisK_dim/P_dom"/>
</dbReference>
<sequence>MPTILDTVCRVTGMGFAAVARVTETEWVACAVRDDIDFGLKPGGNLKLDTTICNEIRHSRQSVIISDTRGDPVYHDHGTPRMYGFRSYISVPIVVGDGSMWGTLCAIDPQPRDLERPEVRNIFQMFAELIGFHLNMADRLDLSEADLDAERTSGIQREQFMAMLGHDLRNPLAAVQAGVGMLRRKPDEQREALILDRMQASVDRMALLIDDILDFARGRLGDGIALDFADCDIVALVEQVVDELAAHHPDRKLVMDGDAQATVSCDPKRVAQLVSNLVGNALTHGSSDEPVIVRCRADEGVLEICVTNAGDEIPAEEQARLFQPFEQGGRSDARQGLGLGLFIASTIAKAHHGALTVNSSPQETCFTFTMPTRLPGA</sequence>
<dbReference type="SMART" id="SM00388">
    <property type="entry name" value="HisKA"/>
    <property type="match status" value="1"/>
</dbReference>
<evidence type="ECO:0000256" key="5">
    <source>
        <dbReference type="ARBA" id="ARBA00022777"/>
    </source>
</evidence>
<dbReference type="AlphaFoldDB" id="A0A7W7K891"/>
<dbReference type="InterPro" id="IPR036890">
    <property type="entry name" value="HATPase_C_sf"/>
</dbReference>
<dbReference type="Pfam" id="PF02518">
    <property type="entry name" value="HATPase_c"/>
    <property type="match status" value="1"/>
</dbReference>
<dbReference type="Gene3D" id="3.30.565.10">
    <property type="entry name" value="Histidine kinase-like ATPase, C-terminal domain"/>
    <property type="match status" value="1"/>
</dbReference>
<proteinExistence type="predicted"/>
<dbReference type="Gene3D" id="3.30.450.40">
    <property type="match status" value="1"/>
</dbReference>
<comment type="catalytic activity">
    <reaction evidence="1">
        <text>ATP + protein L-histidine = ADP + protein N-phospho-L-histidine.</text>
        <dbReference type="EC" id="2.7.13.3"/>
    </reaction>
</comment>
<dbReference type="PANTHER" id="PTHR43711">
    <property type="entry name" value="TWO-COMPONENT HISTIDINE KINASE"/>
    <property type="match status" value="1"/>
</dbReference>
<evidence type="ECO:0000256" key="3">
    <source>
        <dbReference type="ARBA" id="ARBA00022553"/>
    </source>
</evidence>